<dbReference type="Pfam" id="PF07969">
    <property type="entry name" value="Amidohydro_3"/>
    <property type="match status" value="2"/>
</dbReference>
<feature type="domain" description="Amidohydrolase 3" evidence="1">
    <location>
        <begin position="48"/>
        <end position="257"/>
    </location>
</feature>
<dbReference type="OrthoDB" id="9775607at2"/>
<dbReference type="Gene3D" id="3.30.1490.130">
    <property type="entry name" value="D-aminoacylase. Domain 3"/>
    <property type="match status" value="1"/>
</dbReference>
<organism evidence="2 3">
    <name type="scientific">Kordia periserrulae</name>
    <dbReference type="NCBI Taxonomy" id="701523"/>
    <lineage>
        <taxon>Bacteria</taxon>
        <taxon>Pseudomonadati</taxon>
        <taxon>Bacteroidota</taxon>
        <taxon>Flavobacteriia</taxon>
        <taxon>Flavobacteriales</taxon>
        <taxon>Flavobacteriaceae</taxon>
        <taxon>Kordia</taxon>
    </lineage>
</organism>
<dbReference type="InterPro" id="IPR050378">
    <property type="entry name" value="Metallo-dep_Hydrolases_sf"/>
</dbReference>
<dbReference type="RefSeq" id="WP_158269079.1">
    <property type="nucleotide sequence ID" value="NZ_QBKT01000002.1"/>
</dbReference>
<dbReference type="InterPro" id="IPR023100">
    <property type="entry name" value="D-aminoacylase_insert_dom_sf"/>
</dbReference>
<sequence length="523" mass="58765">MLDFYIQNAKICTGHKETAKIGNVGIQNDRIACIHYHDENFITPEAKQTIDATGLVLTPGFIDPHASTGFGYFFPNAADHKLYQGITTEIFGNCGTSPAPIGEHLVKTMNRLSNEIGFPFEWRSLQEYFNQIESTLQFNIATLVGHSTLRAGNMDDWHNLKPSQMEAMKTALAEAMDEGALGISTGLIYAPGCFADMDEIVSLAKVAAEKGGVYASHVRNERDGLEEAVEEALTIGKQANIRVLISHIKAAEKENWGKIPKVLHKIEEFNKTSELQAACDVYPYTAVSTKLRAFIPKYLLQDGIPAVAEKMKDAKNVQAIAEWIEKKDYDLSRMLIISDDLKDYYNKNVSEIAEEQHISLAQAMANILTASTETWVVYHCIDQKDIDTAVMWQNSMICTDSWSYPINAPKSIGQPHPRSYGAFTEYLQRFVIEKKMLSWEEAIHKVTYLPAEFFQLKHRGLIKEDYYADIVLFNPENVKANATYLSPRKLSSGVEHLWVNGSHLIQNTKMQDNTPGKILTLND</sequence>
<dbReference type="GO" id="GO:0016811">
    <property type="term" value="F:hydrolase activity, acting on carbon-nitrogen (but not peptide) bonds, in linear amides"/>
    <property type="evidence" value="ECO:0007669"/>
    <property type="project" value="InterPro"/>
</dbReference>
<keyword evidence="3" id="KW-1185">Reference proteome</keyword>
<protein>
    <submittedName>
        <fullName evidence="2">N-acyl-D-amino-acid deacylase</fullName>
    </submittedName>
</protein>
<dbReference type="InterPro" id="IPR032466">
    <property type="entry name" value="Metal_Hydrolase"/>
</dbReference>
<dbReference type="PANTHER" id="PTHR11647">
    <property type="entry name" value="HYDRANTOINASE/DIHYDROPYRIMIDINASE FAMILY MEMBER"/>
    <property type="match status" value="1"/>
</dbReference>
<dbReference type="Gene3D" id="2.30.40.10">
    <property type="entry name" value="Urease, subunit C, domain 1"/>
    <property type="match status" value="1"/>
</dbReference>
<dbReference type="InterPro" id="IPR013108">
    <property type="entry name" value="Amidohydro_3"/>
</dbReference>
<dbReference type="AlphaFoldDB" id="A0A2T6C372"/>
<comment type="caution">
    <text evidence="2">The sequence shown here is derived from an EMBL/GenBank/DDBJ whole genome shotgun (WGS) entry which is preliminary data.</text>
</comment>
<dbReference type="Gene3D" id="3.20.20.140">
    <property type="entry name" value="Metal-dependent hydrolases"/>
    <property type="match status" value="1"/>
</dbReference>
<dbReference type="EMBL" id="QBKT01000002">
    <property type="protein sequence ID" value="PTX62743.1"/>
    <property type="molecule type" value="Genomic_DNA"/>
</dbReference>
<reference evidence="2 3" key="1">
    <citation type="submission" date="2018-04" db="EMBL/GenBank/DDBJ databases">
        <title>Genomic Encyclopedia of Archaeal and Bacterial Type Strains, Phase II (KMG-II): from individual species to whole genera.</title>
        <authorList>
            <person name="Goeker M."/>
        </authorList>
    </citation>
    <scope>NUCLEOTIDE SEQUENCE [LARGE SCALE GENOMIC DNA]</scope>
    <source>
        <strain evidence="2 3">DSM 25731</strain>
    </source>
</reference>
<name>A0A2T6C372_9FLAO</name>
<evidence type="ECO:0000259" key="1">
    <source>
        <dbReference type="Pfam" id="PF07969"/>
    </source>
</evidence>
<evidence type="ECO:0000313" key="2">
    <source>
        <dbReference type="EMBL" id="PTX62743.1"/>
    </source>
</evidence>
<feature type="domain" description="Amidohydrolase 3" evidence="1">
    <location>
        <begin position="414"/>
        <end position="501"/>
    </location>
</feature>
<evidence type="ECO:0000313" key="3">
    <source>
        <dbReference type="Proteomes" id="UP000244090"/>
    </source>
</evidence>
<dbReference type="SUPFAM" id="SSF51338">
    <property type="entry name" value="Composite domain of metallo-dependent hydrolases"/>
    <property type="match status" value="1"/>
</dbReference>
<dbReference type="SUPFAM" id="SSF51556">
    <property type="entry name" value="Metallo-dependent hydrolases"/>
    <property type="match status" value="1"/>
</dbReference>
<dbReference type="PANTHER" id="PTHR11647:SF1">
    <property type="entry name" value="COLLAPSIN RESPONSE MEDIATOR PROTEIN"/>
    <property type="match status" value="1"/>
</dbReference>
<proteinExistence type="predicted"/>
<dbReference type="InterPro" id="IPR011059">
    <property type="entry name" value="Metal-dep_hydrolase_composite"/>
</dbReference>
<accession>A0A2T6C372</accession>
<gene>
    <name evidence="2" type="ORF">C8N46_102143</name>
</gene>
<dbReference type="Proteomes" id="UP000244090">
    <property type="component" value="Unassembled WGS sequence"/>
</dbReference>